<dbReference type="KEGG" id="asal:CFBP5507_06155"/>
<dbReference type="AlphaFoldDB" id="A0A4Z1QW40"/>
<proteinExistence type="predicted"/>
<organism evidence="1 2">
    <name type="scientific">Agrobacterium salinitolerans</name>
    <dbReference type="NCBI Taxonomy" id="1183413"/>
    <lineage>
        <taxon>Bacteria</taxon>
        <taxon>Pseudomonadati</taxon>
        <taxon>Pseudomonadota</taxon>
        <taxon>Alphaproteobacteria</taxon>
        <taxon>Hyphomicrobiales</taxon>
        <taxon>Rhizobiaceae</taxon>
        <taxon>Rhizobium/Agrobacterium group</taxon>
        <taxon>Agrobacterium</taxon>
    </lineage>
</organism>
<evidence type="ECO:0000313" key="1">
    <source>
        <dbReference type="EMBL" id="UYZ08582.1"/>
    </source>
</evidence>
<dbReference type="EMBL" id="CP109968">
    <property type="protein sequence ID" value="UYZ08582.1"/>
    <property type="molecule type" value="Genomic_DNA"/>
</dbReference>
<dbReference type="OrthoDB" id="8456991at2"/>
<accession>A0A4Z1QW40</accession>
<sequence length="134" mass="14806">MPNSSELIERAKALIDAVTFDTNGNGGLTSKETIRKADELRLTMSRFDEAQAKAKAAEKRPDLRNCPFCDADGSNDDLVYFQEIVPRFHSGPCVTSYSIFCAGCGVELHDEYEDDLVNRWNGVKPAADDREGGE</sequence>
<reference evidence="1" key="1">
    <citation type="submission" date="2022-10" db="EMBL/GenBank/DDBJ databases">
        <title>Complete genome sequence of Agrobacterium salinitolerans CFBP5507.</title>
        <authorList>
            <person name="Tchabashvili S."/>
            <person name="Yen H.-C."/>
            <person name="Haryono M."/>
            <person name="Lin Y.-C."/>
            <person name="Lai E.-M."/>
            <person name="Kuo C.-H."/>
        </authorList>
    </citation>
    <scope>NUCLEOTIDE SEQUENCE</scope>
    <source>
        <strain evidence="1">CFBP5507</strain>
    </source>
</reference>
<protein>
    <submittedName>
        <fullName evidence="1">Uncharacterized protein</fullName>
    </submittedName>
</protein>
<name>A0A4Z1QW40_9HYPH</name>
<gene>
    <name evidence="1" type="ORF">CFBP5507_06155</name>
</gene>
<dbReference type="RefSeq" id="WP_137410360.1">
    <property type="nucleotide sequence ID" value="NZ_CP109968.1"/>
</dbReference>
<evidence type="ECO:0000313" key="2">
    <source>
        <dbReference type="Proteomes" id="UP000298735"/>
    </source>
</evidence>
<dbReference type="Proteomes" id="UP000298735">
    <property type="component" value="Chromosome Circular"/>
</dbReference>